<dbReference type="AlphaFoldDB" id="A0A4Y2VPM4"/>
<evidence type="ECO:0000313" key="2">
    <source>
        <dbReference type="Proteomes" id="UP000499080"/>
    </source>
</evidence>
<sequence length="95" mass="10740">MQNSSTVFPGLFRKPTKNLNSAARLRTEEEFPVPKPECLAMSPTFWRETSVNDRKVKGSGQRTQVQFWAVVVAYAMWVSDKPPAVRLVLTANKSQ</sequence>
<gene>
    <name evidence="1" type="ORF">AVEN_53863_1</name>
</gene>
<protein>
    <submittedName>
        <fullName evidence="1">Uncharacterized protein</fullName>
    </submittedName>
</protein>
<dbReference type="EMBL" id="BGPR01049189">
    <property type="protein sequence ID" value="GBO26166.1"/>
    <property type="molecule type" value="Genomic_DNA"/>
</dbReference>
<proteinExistence type="predicted"/>
<name>A0A4Y2VPM4_ARAVE</name>
<keyword evidence="2" id="KW-1185">Reference proteome</keyword>
<evidence type="ECO:0000313" key="1">
    <source>
        <dbReference type="EMBL" id="GBO26166.1"/>
    </source>
</evidence>
<reference evidence="1 2" key="1">
    <citation type="journal article" date="2019" name="Sci. Rep.">
        <title>Orb-weaving spider Araneus ventricosus genome elucidates the spidroin gene catalogue.</title>
        <authorList>
            <person name="Kono N."/>
            <person name="Nakamura H."/>
            <person name="Ohtoshi R."/>
            <person name="Moran D.A.P."/>
            <person name="Shinohara A."/>
            <person name="Yoshida Y."/>
            <person name="Fujiwara M."/>
            <person name="Mori M."/>
            <person name="Tomita M."/>
            <person name="Arakawa K."/>
        </authorList>
    </citation>
    <scope>NUCLEOTIDE SEQUENCE [LARGE SCALE GENOMIC DNA]</scope>
</reference>
<organism evidence="1 2">
    <name type="scientific">Araneus ventricosus</name>
    <name type="common">Orbweaver spider</name>
    <name type="synonym">Epeira ventricosa</name>
    <dbReference type="NCBI Taxonomy" id="182803"/>
    <lineage>
        <taxon>Eukaryota</taxon>
        <taxon>Metazoa</taxon>
        <taxon>Ecdysozoa</taxon>
        <taxon>Arthropoda</taxon>
        <taxon>Chelicerata</taxon>
        <taxon>Arachnida</taxon>
        <taxon>Araneae</taxon>
        <taxon>Araneomorphae</taxon>
        <taxon>Entelegynae</taxon>
        <taxon>Araneoidea</taxon>
        <taxon>Araneidae</taxon>
        <taxon>Araneus</taxon>
    </lineage>
</organism>
<comment type="caution">
    <text evidence="1">The sequence shown here is derived from an EMBL/GenBank/DDBJ whole genome shotgun (WGS) entry which is preliminary data.</text>
</comment>
<dbReference type="Proteomes" id="UP000499080">
    <property type="component" value="Unassembled WGS sequence"/>
</dbReference>
<accession>A0A4Y2VPM4</accession>